<dbReference type="CDD" id="cd07035">
    <property type="entry name" value="TPP_PYR_POX_like"/>
    <property type="match status" value="1"/>
</dbReference>
<dbReference type="EMBL" id="NQWI01000048">
    <property type="protein sequence ID" value="PDW02897.1"/>
    <property type="molecule type" value="Genomic_DNA"/>
</dbReference>
<reference evidence="17" key="1">
    <citation type="submission" date="2017-08" db="EMBL/GenBank/DDBJ databases">
        <authorList>
            <person name="Grouzdev D.S."/>
            <person name="Gaisin V.A."/>
            <person name="Rysina M.S."/>
            <person name="Gorlenko V.M."/>
        </authorList>
    </citation>
    <scope>NUCLEOTIDE SEQUENCE [LARGE SCALE GENOMIC DNA]</scope>
    <source>
        <strain evidence="17">Kir15-3F</strain>
    </source>
</reference>
<evidence type="ECO:0000256" key="1">
    <source>
        <dbReference type="ARBA" id="ARBA00004974"/>
    </source>
</evidence>
<evidence type="ECO:0000256" key="12">
    <source>
        <dbReference type="RuleBase" id="RU003591"/>
    </source>
</evidence>
<dbReference type="InterPro" id="IPR045229">
    <property type="entry name" value="TPP_enz"/>
</dbReference>
<evidence type="ECO:0000256" key="11">
    <source>
        <dbReference type="ARBA" id="ARBA00048670"/>
    </source>
</evidence>
<evidence type="ECO:0000256" key="5">
    <source>
        <dbReference type="ARBA" id="ARBA00022605"/>
    </source>
</evidence>
<evidence type="ECO:0000256" key="7">
    <source>
        <dbReference type="ARBA" id="ARBA00022723"/>
    </source>
</evidence>
<evidence type="ECO:0000259" key="13">
    <source>
        <dbReference type="Pfam" id="PF00205"/>
    </source>
</evidence>
<evidence type="ECO:0000313" key="16">
    <source>
        <dbReference type="EMBL" id="PDW02897.1"/>
    </source>
</evidence>
<dbReference type="InterPro" id="IPR011766">
    <property type="entry name" value="TPP_enzyme_TPP-bd"/>
</dbReference>
<dbReference type="GO" id="GO:0050660">
    <property type="term" value="F:flavin adenine dinucleotide binding"/>
    <property type="evidence" value="ECO:0007669"/>
    <property type="project" value="InterPro"/>
</dbReference>
<dbReference type="Pfam" id="PF02775">
    <property type="entry name" value="TPP_enzyme_C"/>
    <property type="match status" value="1"/>
</dbReference>
<dbReference type="InterPro" id="IPR029061">
    <property type="entry name" value="THDP-binding"/>
</dbReference>
<dbReference type="Proteomes" id="UP000220527">
    <property type="component" value="Unassembled WGS sequence"/>
</dbReference>
<dbReference type="UniPathway" id="UPA00049">
    <property type="reaction ID" value="UER00059"/>
</dbReference>
<dbReference type="Pfam" id="PF00205">
    <property type="entry name" value="TPP_enzyme_M"/>
    <property type="match status" value="1"/>
</dbReference>
<dbReference type="EC" id="2.2.1.6" evidence="4 12"/>
<comment type="caution">
    <text evidence="16">The sequence shown here is derived from an EMBL/GenBank/DDBJ whole genome shotgun (WGS) entry which is preliminary data.</text>
</comment>
<evidence type="ECO:0000259" key="14">
    <source>
        <dbReference type="Pfam" id="PF02775"/>
    </source>
</evidence>
<dbReference type="SUPFAM" id="SSF52518">
    <property type="entry name" value="Thiamin diphosphate-binding fold (THDP-binding)"/>
    <property type="match status" value="2"/>
</dbReference>
<organism evidence="16 17">
    <name type="scientific">Candidatus Viridilinea mediisalina</name>
    <dbReference type="NCBI Taxonomy" id="2024553"/>
    <lineage>
        <taxon>Bacteria</taxon>
        <taxon>Bacillati</taxon>
        <taxon>Chloroflexota</taxon>
        <taxon>Chloroflexia</taxon>
        <taxon>Chloroflexales</taxon>
        <taxon>Chloroflexineae</taxon>
        <taxon>Oscillochloridaceae</taxon>
        <taxon>Candidatus Viridilinea</taxon>
    </lineage>
</organism>
<evidence type="ECO:0000256" key="6">
    <source>
        <dbReference type="ARBA" id="ARBA00022679"/>
    </source>
</evidence>
<dbReference type="CDD" id="cd02015">
    <property type="entry name" value="TPP_AHAS"/>
    <property type="match status" value="1"/>
</dbReference>
<evidence type="ECO:0000256" key="2">
    <source>
        <dbReference type="ARBA" id="ARBA00005025"/>
    </source>
</evidence>
<dbReference type="InterPro" id="IPR012000">
    <property type="entry name" value="Thiamin_PyroP_enz_cen_dom"/>
</dbReference>
<evidence type="ECO:0000256" key="10">
    <source>
        <dbReference type="ARBA" id="ARBA00023304"/>
    </source>
</evidence>
<dbReference type="PANTHER" id="PTHR18968:SF13">
    <property type="entry name" value="ACETOLACTATE SYNTHASE CATALYTIC SUBUNIT, MITOCHONDRIAL"/>
    <property type="match status" value="1"/>
</dbReference>
<comment type="similarity">
    <text evidence="3 12">Belongs to the TPP enzyme family.</text>
</comment>
<keyword evidence="9 12" id="KW-0786">Thiamine pyrophosphate</keyword>
<dbReference type="GO" id="GO:0030976">
    <property type="term" value="F:thiamine pyrophosphate binding"/>
    <property type="evidence" value="ECO:0007669"/>
    <property type="project" value="UniProtKB-UniRule"/>
</dbReference>
<dbReference type="Gene3D" id="3.40.50.1220">
    <property type="entry name" value="TPP-binding domain"/>
    <property type="match status" value="1"/>
</dbReference>
<dbReference type="FunFam" id="3.40.50.1220:FF:000008">
    <property type="entry name" value="Acetolactate synthase"/>
    <property type="match status" value="1"/>
</dbReference>
<protein>
    <recommendedName>
        <fullName evidence="4 12">Acetolactate synthase</fullName>
        <ecNumber evidence="4 12">2.2.1.6</ecNumber>
    </recommendedName>
</protein>
<dbReference type="FunFam" id="3.40.50.970:FF:000007">
    <property type="entry name" value="Acetolactate synthase"/>
    <property type="match status" value="1"/>
</dbReference>
<dbReference type="GO" id="GO:0003984">
    <property type="term" value="F:acetolactate synthase activity"/>
    <property type="evidence" value="ECO:0007669"/>
    <property type="project" value="UniProtKB-EC"/>
</dbReference>
<dbReference type="InterPro" id="IPR012001">
    <property type="entry name" value="Thiamin_PyroP_enz_TPP-bd_dom"/>
</dbReference>
<dbReference type="GO" id="GO:0005948">
    <property type="term" value="C:acetolactate synthase complex"/>
    <property type="evidence" value="ECO:0007669"/>
    <property type="project" value="TreeGrafter"/>
</dbReference>
<keyword evidence="7 12" id="KW-0479">Metal-binding</keyword>
<dbReference type="NCBIfam" id="TIGR00118">
    <property type="entry name" value="acolac_lg"/>
    <property type="match status" value="1"/>
</dbReference>
<dbReference type="RefSeq" id="WP_097644261.1">
    <property type="nucleotide sequence ID" value="NZ_NQWI01000048.1"/>
</dbReference>
<sequence length="580" mass="63613">MSQELTGAQIMCEALIREGVEVMFGIPGGAIMPFYFAMWEYRDRLRHVLCRHEQGAGHAAEGYARSTGRIGVCIGTSGPGVTNLVTPVADAMMDSTPLLAICGQVGSHVLGKDAFQETDITGITMPITKHNYLVKNASELAYVFKEAIYIATTGRPGPVLIDITKDAMQKSCVPNWDRKLDLPGYKPTYQPNRKQLREALKLLRQARKPLIIAGNGVIMAGAHAELRHFAERLRLPVITTLHGIGAFPEEHPLSLGMPGMHGWVHCNRAIQECDVLFNIGGRFDDRVTGKASTFAPNAKVIHVDIDPSEIGKNVKVDVPIVADARMALQALLDELPVKEELADLHAHASDWMEYIRELQDKHQGKQQYINRAAVQNMALPPHDVYAALNRHIAERGNIIVVTDVGQHQMWAAQLLDWNAGPRSHITSGGAATMGFSVPAALGVAIAHPDKTVWVVCGDGGFQMTNQEMATIIQEGIKNIKVAVINNGYLGMVRQWQELFENKRYSGTPLSGPNFAKLAEAYYWKGMTVEHTNQVQAAIEEAQATNGPVLIDFRVEREVNVFPMVPQNASIGDMITENSGA</sequence>
<feature type="domain" description="Thiamine pyrophosphate enzyme central" evidence="13">
    <location>
        <begin position="196"/>
        <end position="331"/>
    </location>
</feature>
<dbReference type="UniPathway" id="UPA00047">
    <property type="reaction ID" value="UER00055"/>
</dbReference>
<evidence type="ECO:0000313" key="17">
    <source>
        <dbReference type="Proteomes" id="UP000220527"/>
    </source>
</evidence>
<evidence type="ECO:0000256" key="4">
    <source>
        <dbReference type="ARBA" id="ARBA00013145"/>
    </source>
</evidence>
<dbReference type="PANTHER" id="PTHR18968">
    <property type="entry name" value="THIAMINE PYROPHOSPHATE ENZYMES"/>
    <property type="match status" value="1"/>
</dbReference>
<keyword evidence="10 12" id="KW-0100">Branched-chain amino acid biosynthesis</keyword>
<evidence type="ECO:0000256" key="9">
    <source>
        <dbReference type="ARBA" id="ARBA00023052"/>
    </source>
</evidence>
<evidence type="ECO:0000259" key="15">
    <source>
        <dbReference type="Pfam" id="PF02776"/>
    </source>
</evidence>
<dbReference type="InterPro" id="IPR039368">
    <property type="entry name" value="AHAS_TPP"/>
</dbReference>
<dbReference type="Pfam" id="PF02776">
    <property type="entry name" value="TPP_enzyme_N"/>
    <property type="match status" value="1"/>
</dbReference>
<dbReference type="AlphaFoldDB" id="A0A2A6RII9"/>
<comment type="pathway">
    <text evidence="1 12">Amino-acid biosynthesis; L-isoleucine biosynthesis; L-isoleucine from 2-oxobutanoate: step 1/4.</text>
</comment>
<keyword evidence="17" id="KW-1185">Reference proteome</keyword>
<keyword evidence="8 12" id="KW-0460">Magnesium</keyword>
<accession>A0A2A6RII9</accession>
<dbReference type="GO" id="GO:0009097">
    <property type="term" value="P:isoleucine biosynthetic process"/>
    <property type="evidence" value="ECO:0007669"/>
    <property type="project" value="UniProtKB-UniPathway"/>
</dbReference>
<comment type="catalytic activity">
    <reaction evidence="11 12">
        <text>2 pyruvate + H(+) = (2S)-2-acetolactate + CO2</text>
        <dbReference type="Rhea" id="RHEA:25249"/>
        <dbReference type="ChEBI" id="CHEBI:15361"/>
        <dbReference type="ChEBI" id="CHEBI:15378"/>
        <dbReference type="ChEBI" id="CHEBI:16526"/>
        <dbReference type="ChEBI" id="CHEBI:58476"/>
        <dbReference type="EC" id="2.2.1.6"/>
    </reaction>
</comment>
<proteinExistence type="inferred from homology"/>
<name>A0A2A6RII9_9CHLR</name>
<dbReference type="Gene3D" id="3.40.50.970">
    <property type="match status" value="2"/>
</dbReference>
<dbReference type="PROSITE" id="PS00187">
    <property type="entry name" value="TPP_ENZYMES"/>
    <property type="match status" value="1"/>
</dbReference>
<gene>
    <name evidence="16" type="primary">ilvB</name>
    <name evidence="16" type="ORF">CJ255_11575</name>
</gene>
<dbReference type="GO" id="GO:0009099">
    <property type="term" value="P:L-valine biosynthetic process"/>
    <property type="evidence" value="ECO:0007669"/>
    <property type="project" value="UniProtKB-UniPathway"/>
</dbReference>
<keyword evidence="5 12" id="KW-0028">Amino-acid biosynthesis</keyword>
<evidence type="ECO:0000256" key="3">
    <source>
        <dbReference type="ARBA" id="ARBA00007812"/>
    </source>
</evidence>
<comment type="cofactor">
    <cofactor evidence="12">
        <name>thiamine diphosphate</name>
        <dbReference type="ChEBI" id="CHEBI:58937"/>
    </cofactor>
    <text evidence="12">Binds 1 thiamine pyrophosphate per subunit.</text>
</comment>
<dbReference type="GO" id="GO:0000287">
    <property type="term" value="F:magnesium ion binding"/>
    <property type="evidence" value="ECO:0007669"/>
    <property type="project" value="UniProtKB-UniRule"/>
</dbReference>
<dbReference type="SUPFAM" id="SSF52467">
    <property type="entry name" value="DHS-like NAD/FAD-binding domain"/>
    <property type="match status" value="1"/>
</dbReference>
<comment type="cofactor">
    <cofactor evidence="12">
        <name>Mg(2+)</name>
        <dbReference type="ChEBI" id="CHEBI:18420"/>
    </cofactor>
    <text evidence="12">Binds 1 Mg(2+) ion per subunit.</text>
</comment>
<evidence type="ECO:0000256" key="8">
    <source>
        <dbReference type="ARBA" id="ARBA00022842"/>
    </source>
</evidence>
<keyword evidence="6 12" id="KW-0808">Transferase</keyword>
<feature type="domain" description="Thiamine pyrophosphate enzyme TPP-binding" evidence="14">
    <location>
        <begin position="403"/>
        <end position="552"/>
    </location>
</feature>
<feature type="domain" description="Thiamine pyrophosphate enzyme N-terminal TPP-binding" evidence="15">
    <location>
        <begin position="6"/>
        <end position="121"/>
    </location>
</feature>
<comment type="pathway">
    <text evidence="2 12">Amino-acid biosynthesis; L-valine biosynthesis; L-valine from pyruvate: step 1/4.</text>
</comment>
<dbReference type="InterPro" id="IPR012846">
    <property type="entry name" value="Acetolactate_synth_lsu"/>
</dbReference>
<dbReference type="InterPro" id="IPR029035">
    <property type="entry name" value="DHS-like_NAD/FAD-binding_dom"/>
</dbReference>
<dbReference type="InterPro" id="IPR000399">
    <property type="entry name" value="TPP-bd_CS"/>
</dbReference>
<dbReference type="OrthoDB" id="4494979at2"/>